<dbReference type="GO" id="GO:0005654">
    <property type="term" value="C:nucleoplasm"/>
    <property type="evidence" value="ECO:0007669"/>
    <property type="project" value="UniProtKB-SubCell"/>
</dbReference>
<feature type="compositionally biased region" description="Basic and acidic residues" evidence="5">
    <location>
        <begin position="111"/>
        <end position="131"/>
    </location>
</feature>
<feature type="compositionally biased region" description="Polar residues" evidence="5">
    <location>
        <begin position="99"/>
        <end position="108"/>
    </location>
</feature>
<organism evidence="7 8">
    <name type="scientific">Hibiscus syriacus</name>
    <name type="common">Rose of Sharon</name>
    <dbReference type="NCBI Taxonomy" id="106335"/>
    <lineage>
        <taxon>Eukaryota</taxon>
        <taxon>Viridiplantae</taxon>
        <taxon>Streptophyta</taxon>
        <taxon>Embryophyta</taxon>
        <taxon>Tracheophyta</taxon>
        <taxon>Spermatophyta</taxon>
        <taxon>Magnoliopsida</taxon>
        <taxon>eudicotyledons</taxon>
        <taxon>Gunneridae</taxon>
        <taxon>Pentapetalae</taxon>
        <taxon>rosids</taxon>
        <taxon>malvids</taxon>
        <taxon>Malvales</taxon>
        <taxon>Malvaceae</taxon>
        <taxon>Malvoideae</taxon>
        <taxon>Hibiscus</taxon>
    </lineage>
</organism>
<evidence type="ECO:0000256" key="1">
    <source>
        <dbReference type="ARBA" id="ARBA00004642"/>
    </source>
</evidence>
<protein>
    <submittedName>
        <fullName evidence="7">Cyclin-dependent kinase inhibitor 4</fullName>
    </submittedName>
</protein>
<name>A0A6A3C2L6_HIBSY</name>
<evidence type="ECO:0000313" key="8">
    <source>
        <dbReference type="Proteomes" id="UP000436088"/>
    </source>
</evidence>
<dbReference type="PIRSF" id="PIRSF017811">
    <property type="entry name" value="CDK_inhib_pln"/>
    <property type="match status" value="1"/>
</dbReference>
<accession>A0A6A3C2L6</accession>
<evidence type="ECO:0000256" key="2">
    <source>
        <dbReference type="ARBA" id="ARBA00010274"/>
    </source>
</evidence>
<dbReference type="AlphaFoldDB" id="A0A6A3C2L6"/>
<dbReference type="InterPro" id="IPR044275">
    <property type="entry name" value="KRP"/>
</dbReference>
<gene>
    <name evidence="7" type="ORF">F3Y22_tig00013960pilonHSYRG00256</name>
</gene>
<dbReference type="InterPro" id="IPR044898">
    <property type="entry name" value="CDI_dom_sf"/>
</dbReference>
<evidence type="ECO:0000256" key="5">
    <source>
        <dbReference type="SAM" id="MobiDB-lite"/>
    </source>
</evidence>
<dbReference type="PANTHER" id="PTHR46776">
    <property type="entry name" value="CYCLIN-DEPENDENT KINASE INHIBITOR 4-RELATED"/>
    <property type="match status" value="1"/>
</dbReference>
<evidence type="ECO:0000259" key="6">
    <source>
        <dbReference type="Pfam" id="PF02234"/>
    </source>
</evidence>
<proteinExistence type="inferred from homology"/>
<dbReference type="GO" id="GO:0051726">
    <property type="term" value="P:regulation of cell cycle"/>
    <property type="evidence" value="ECO:0007669"/>
    <property type="project" value="InterPro"/>
</dbReference>
<evidence type="ECO:0000256" key="3">
    <source>
        <dbReference type="ARBA" id="ARBA00023013"/>
    </source>
</evidence>
<feature type="region of interest" description="Disordered" evidence="5">
    <location>
        <begin position="72"/>
        <end position="139"/>
    </location>
</feature>
<evidence type="ECO:0000313" key="7">
    <source>
        <dbReference type="EMBL" id="KAE8722557.1"/>
    </source>
</evidence>
<keyword evidence="3 7" id="KW-0649">Protein kinase inhibitor</keyword>
<comment type="caution">
    <text evidence="7">The sequence shown here is derived from an EMBL/GenBank/DDBJ whole genome shotgun (WGS) entry which is preliminary data.</text>
</comment>
<dbReference type="Gene3D" id="4.10.365.10">
    <property type="entry name" value="p27"/>
    <property type="match status" value="1"/>
</dbReference>
<sequence>MGKYIRKAKTEGEVAVMEVSQSPLGVRTRAKTLALQRLQNSSASPPATVASAQAKGDGSYLQLRSRRLEKPPVVVHHHDSKRHKQQTQQQWSKKDNCGENPNPSSNSRVRVGGDPDSEKNKEAEVGSHDITQEEDGGNDNVNNYININNDNNESNDFGSVEASFGENVLDIEARERSTRESTPCNLIRNPESIRTPGSSTRPTCSAETTQRIQNSTRRHIPTSNEIDVFFASAEVDQQRQFIEKYNFDPVKDKPLPGRYQWEKLDP</sequence>
<dbReference type="Proteomes" id="UP000436088">
    <property type="component" value="Unassembled WGS sequence"/>
</dbReference>
<feature type="compositionally biased region" description="Low complexity" evidence="5">
    <location>
        <begin position="41"/>
        <end position="54"/>
    </location>
</feature>
<evidence type="ECO:0000256" key="4">
    <source>
        <dbReference type="ARBA" id="ARBA00023306"/>
    </source>
</evidence>
<feature type="domain" description="Cyclin-dependent kinase inhibitor" evidence="6">
    <location>
        <begin position="218"/>
        <end position="264"/>
    </location>
</feature>
<comment type="subcellular location">
    <subcellularLocation>
        <location evidence="1">Nucleus</location>
        <location evidence="1">Nucleoplasm</location>
    </subcellularLocation>
</comment>
<reference evidence="7" key="1">
    <citation type="submission" date="2019-09" db="EMBL/GenBank/DDBJ databases">
        <title>Draft genome information of white flower Hibiscus syriacus.</title>
        <authorList>
            <person name="Kim Y.-M."/>
        </authorList>
    </citation>
    <scope>NUCLEOTIDE SEQUENCE [LARGE SCALE GENOMIC DNA]</scope>
    <source>
        <strain evidence="7">YM2019G1</strain>
    </source>
</reference>
<dbReference type="Pfam" id="PF02234">
    <property type="entry name" value="CDI"/>
    <property type="match status" value="1"/>
</dbReference>
<dbReference type="GO" id="GO:0004861">
    <property type="term" value="F:cyclin-dependent protein serine/threonine kinase inhibitor activity"/>
    <property type="evidence" value="ECO:0007669"/>
    <property type="project" value="InterPro"/>
</dbReference>
<dbReference type="OrthoDB" id="6373236at2759"/>
<feature type="region of interest" description="Disordered" evidence="5">
    <location>
        <begin position="38"/>
        <end position="59"/>
    </location>
</feature>
<keyword evidence="8" id="KW-1185">Reference proteome</keyword>
<dbReference type="EMBL" id="VEPZ02000561">
    <property type="protein sequence ID" value="KAE8722557.1"/>
    <property type="molecule type" value="Genomic_DNA"/>
</dbReference>
<keyword evidence="4" id="KW-0131">Cell cycle</keyword>
<dbReference type="InterPro" id="IPR003175">
    <property type="entry name" value="CDI_dom"/>
</dbReference>
<comment type="similarity">
    <text evidence="2">Belongs to the CDI family. ICK/KRP subfamily.</text>
</comment>